<dbReference type="AlphaFoldDB" id="A0A562R1A0"/>
<keyword evidence="5 9" id="KW-0255">Endonuclease</keyword>
<gene>
    <name evidence="9" type="primary">cas2</name>
    <name evidence="11" type="ORF">LZ24_03314</name>
</gene>
<dbReference type="GO" id="GO:0051607">
    <property type="term" value="P:defense response to virus"/>
    <property type="evidence" value="ECO:0007669"/>
    <property type="project" value="UniProtKB-UniRule"/>
</dbReference>
<dbReference type="EMBL" id="VLLC01000054">
    <property type="protein sequence ID" value="TWI62862.1"/>
    <property type="molecule type" value="Genomic_DNA"/>
</dbReference>
<organism evidence="11 12">
    <name type="scientific">Desulfobotulus alkaliphilus</name>
    <dbReference type="NCBI Taxonomy" id="622671"/>
    <lineage>
        <taxon>Bacteria</taxon>
        <taxon>Pseudomonadati</taxon>
        <taxon>Thermodesulfobacteriota</taxon>
        <taxon>Desulfobacteria</taxon>
        <taxon>Desulfobacterales</taxon>
        <taxon>Desulfobacteraceae</taxon>
        <taxon>Desulfobotulus</taxon>
    </lineage>
</organism>
<accession>A0A562R1A0</accession>
<evidence type="ECO:0000256" key="7">
    <source>
        <dbReference type="ARBA" id="ARBA00022842"/>
    </source>
</evidence>
<keyword evidence="6 9" id="KW-0378">Hydrolase</keyword>
<dbReference type="Pfam" id="PF09827">
    <property type="entry name" value="CRISPR_Cas2"/>
    <property type="match status" value="1"/>
</dbReference>
<name>A0A562R1A0_9BACT</name>
<comment type="caution">
    <text evidence="11">The sequence shown here is derived from an EMBL/GenBank/DDBJ whole genome shotgun (WGS) entry which is preliminary data.</text>
</comment>
<evidence type="ECO:0000256" key="2">
    <source>
        <dbReference type="ARBA" id="ARBA00009959"/>
    </source>
</evidence>
<evidence type="ECO:0000256" key="1">
    <source>
        <dbReference type="ARBA" id="ARBA00001946"/>
    </source>
</evidence>
<evidence type="ECO:0000256" key="10">
    <source>
        <dbReference type="PIRNR" id="PIRNR032582"/>
    </source>
</evidence>
<evidence type="ECO:0000256" key="5">
    <source>
        <dbReference type="ARBA" id="ARBA00022759"/>
    </source>
</evidence>
<dbReference type="GO" id="GO:0043571">
    <property type="term" value="P:maintenance of CRISPR repeat elements"/>
    <property type="evidence" value="ECO:0007669"/>
    <property type="project" value="UniProtKB-UniRule"/>
</dbReference>
<evidence type="ECO:0000256" key="8">
    <source>
        <dbReference type="ARBA" id="ARBA00023118"/>
    </source>
</evidence>
<keyword evidence="3 9" id="KW-0540">Nuclease</keyword>
<dbReference type="InterPro" id="IPR019199">
    <property type="entry name" value="Virulence_VapD/CRISPR_Cas2"/>
</dbReference>
<evidence type="ECO:0000256" key="3">
    <source>
        <dbReference type="ARBA" id="ARBA00022722"/>
    </source>
</evidence>
<dbReference type="PANTHER" id="PTHR34405">
    <property type="entry name" value="CRISPR-ASSOCIATED ENDORIBONUCLEASE CAS2"/>
    <property type="match status" value="1"/>
</dbReference>
<dbReference type="EC" id="3.1.-.-" evidence="9"/>
<sequence length="94" mass="10789">MIMFVLVCFDISDNRVRYRVNKVLQGYGVRVQKSVYECPLLGDAAFRRMRSAIEKHIHAHTDSVRYYRLCAACIREIRCDGSGMVPDVDSFAVV</sequence>
<dbReference type="SUPFAM" id="SSF143430">
    <property type="entry name" value="TTP0101/SSO1404-like"/>
    <property type="match status" value="1"/>
</dbReference>
<dbReference type="PIRSF" id="PIRSF032582">
    <property type="entry name" value="Cas2"/>
    <property type="match status" value="1"/>
</dbReference>
<dbReference type="CDD" id="cd09725">
    <property type="entry name" value="Cas2_I_II_III"/>
    <property type="match status" value="1"/>
</dbReference>
<comment type="similarity">
    <text evidence="2 9 10">Belongs to the CRISPR-associated endoribonuclease Cas2 protein family.</text>
</comment>
<evidence type="ECO:0000256" key="9">
    <source>
        <dbReference type="HAMAP-Rule" id="MF_01471"/>
    </source>
</evidence>
<comment type="subunit">
    <text evidence="9">Homodimer, forms a heterotetramer with a Cas1 homodimer.</text>
</comment>
<keyword evidence="4 9" id="KW-0479">Metal-binding</keyword>
<dbReference type="InterPro" id="IPR021127">
    <property type="entry name" value="CRISPR_associated_Cas2"/>
</dbReference>
<comment type="function">
    <text evidence="9">CRISPR (clustered regularly interspaced short palindromic repeat), is an adaptive immune system that provides protection against mobile genetic elements (viruses, transposable elements and conjugative plasmids). CRISPR clusters contain sequences complementary to antecedent mobile elements and target invading nucleic acids. CRISPR clusters are transcribed and processed into CRISPR RNA (crRNA). Functions as a ssRNA-specific endoribonuclease. Involved in the integration of spacer DNA into the CRISPR cassette.</text>
</comment>
<dbReference type="NCBIfam" id="TIGR01573">
    <property type="entry name" value="cas2"/>
    <property type="match status" value="1"/>
</dbReference>
<keyword evidence="7 9" id="KW-0460">Magnesium</keyword>
<proteinExistence type="inferred from homology"/>
<evidence type="ECO:0000256" key="4">
    <source>
        <dbReference type="ARBA" id="ARBA00022723"/>
    </source>
</evidence>
<evidence type="ECO:0000313" key="11">
    <source>
        <dbReference type="EMBL" id="TWI62862.1"/>
    </source>
</evidence>
<evidence type="ECO:0000256" key="6">
    <source>
        <dbReference type="ARBA" id="ARBA00022801"/>
    </source>
</evidence>
<dbReference type="GO" id="GO:0046872">
    <property type="term" value="F:metal ion binding"/>
    <property type="evidence" value="ECO:0007669"/>
    <property type="project" value="UniProtKB-UniRule"/>
</dbReference>
<evidence type="ECO:0000313" key="12">
    <source>
        <dbReference type="Proteomes" id="UP000318307"/>
    </source>
</evidence>
<dbReference type="PANTHER" id="PTHR34405:SF3">
    <property type="entry name" value="CRISPR-ASSOCIATED ENDORIBONUCLEASE CAS2 3"/>
    <property type="match status" value="1"/>
</dbReference>
<keyword evidence="8 9" id="KW-0051">Antiviral defense</keyword>
<dbReference type="Proteomes" id="UP000318307">
    <property type="component" value="Unassembled WGS sequence"/>
</dbReference>
<dbReference type="Gene3D" id="3.30.70.240">
    <property type="match status" value="1"/>
</dbReference>
<dbReference type="GO" id="GO:0004521">
    <property type="term" value="F:RNA endonuclease activity"/>
    <property type="evidence" value="ECO:0007669"/>
    <property type="project" value="UniProtKB-UniRule"/>
</dbReference>
<dbReference type="HAMAP" id="MF_01471">
    <property type="entry name" value="Cas2"/>
    <property type="match status" value="1"/>
</dbReference>
<protein>
    <recommendedName>
        <fullName evidence="9">CRISPR-associated endoribonuclease Cas2</fullName>
        <ecNumber evidence="9">3.1.-.-</ecNumber>
    </recommendedName>
</protein>
<keyword evidence="12" id="KW-1185">Reference proteome</keyword>
<reference evidence="11 12" key="1">
    <citation type="submission" date="2019-07" db="EMBL/GenBank/DDBJ databases">
        <title>Genome sequencing of 100 strains of the haloalkaliphilic chemolithoautotrophic sulfur-oxidizing bacterium Thioalkalivibrio.</title>
        <authorList>
            <person name="Muyzer G."/>
        </authorList>
    </citation>
    <scope>NUCLEOTIDE SEQUENCE [LARGE SCALE GENOMIC DNA]</scope>
    <source>
        <strain evidence="11 12">ASO4-4</strain>
    </source>
</reference>
<feature type="binding site" evidence="9">
    <location>
        <position position="10"/>
    </location>
    <ligand>
        <name>Mg(2+)</name>
        <dbReference type="ChEBI" id="CHEBI:18420"/>
        <note>catalytic</note>
    </ligand>
</feature>
<dbReference type="GO" id="GO:0016787">
    <property type="term" value="F:hydrolase activity"/>
    <property type="evidence" value="ECO:0007669"/>
    <property type="project" value="UniProtKB-KW"/>
</dbReference>
<comment type="cofactor">
    <cofactor evidence="1 9">
        <name>Mg(2+)</name>
        <dbReference type="ChEBI" id="CHEBI:18420"/>
    </cofactor>
</comment>